<dbReference type="Gene3D" id="3.40.50.10140">
    <property type="entry name" value="Toll/interleukin-1 receptor homology (TIR) domain"/>
    <property type="match status" value="1"/>
</dbReference>
<evidence type="ECO:0000313" key="12">
    <source>
        <dbReference type="Proteomes" id="UP000317039"/>
    </source>
</evidence>
<evidence type="ECO:0000259" key="9">
    <source>
        <dbReference type="PROSITE" id="PS51352"/>
    </source>
</evidence>
<evidence type="ECO:0000256" key="2">
    <source>
        <dbReference type="ARBA" id="ARBA00008987"/>
    </source>
</evidence>
<dbReference type="SUPFAM" id="SSF52833">
    <property type="entry name" value="Thioredoxin-like"/>
    <property type="match status" value="1"/>
</dbReference>
<evidence type="ECO:0000256" key="5">
    <source>
        <dbReference type="ARBA" id="ARBA00023157"/>
    </source>
</evidence>
<dbReference type="InterPro" id="IPR005746">
    <property type="entry name" value="Thioredoxin"/>
</dbReference>
<evidence type="ECO:0000256" key="7">
    <source>
        <dbReference type="NCBIfam" id="TIGR01068"/>
    </source>
</evidence>
<dbReference type="PROSITE" id="PS51352">
    <property type="entry name" value="THIOREDOXIN_2"/>
    <property type="match status" value="1"/>
</dbReference>
<evidence type="ECO:0000259" key="10">
    <source>
        <dbReference type="PROSITE" id="PS51534"/>
    </source>
</evidence>
<evidence type="ECO:0000256" key="4">
    <source>
        <dbReference type="ARBA" id="ARBA00022982"/>
    </source>
</evidence>
<evidence type="ECO:0000256" key="6">
    <source>
        <dbReference type="ARBA" id="ARBA00023284"/>
    </source>
</evidence>
<dbReference type="InterPro" id="IPR035897">
    <property type="entry name" value="Toll_tir_struct_dom_sf"/>
</dbReference>
<dbReference type="EMBL" id="CP041695">
    <property type="protein sequence ID" value="QDP79183.1"/>
    <property type="molecule type" value="Genomic_DNA"/>
</dbReference>
<dbReference type="PANTHER" id="PTHR45663">
    <property type="entry name" value="GEO12009P1"/>
    <property type="match status" value="1"/>
</dbReference>
<dbReference type="AlphaFoldDB" id="A0A516NJU8"/>
<keyword evidence="6" id="KW-0676">Redox-active center</keyword>
<evidence type="ECO:0000256" key="3">
    <source>
        <dbReference type="ARBA" id="ARBA00022448"/>
    </source>
</evidence>
<dbReference type="SUPFAM" id="SSF52200">
    <property type="entry name" value="Toll/Interleukin receptor TIR domain"/>
    <property type="match status" value="1"/>
</dbReference>
<dbReference type="Gene3D" id="3.40.30.10">
    <property type="entry name" value="Glutaredoxin"/>
    <property type="match status" value="1"/>
</dbReference>
<dbReference type="Proteomes" id="UP000317039">
    <property type="component" value="Chromosome"/>
</dbReference>
<dbReference type="KEGG" id="nod:FOH10_11030"/>
<comment type="similarity">
    <text evidence="2">Belongs to the thioredoxin family.</text>
</comment>
<evidence type="ECO:0000313" key="11">
    <source>
        <dbReference type="EMBL" id="QDP79183.1"/>
    </source>
</evidence>
<dbReference type="Pfam" id="PF00085">
    <property type="entry name" value="Thioredoxin"/>
    <property type="match status" value="1"/>
</dbReference>
<reference evidence="11 12" key="1">
    <citation type="submission" date="2019-07" db="EMBL/GenBank/DDBJ databases">
        <title>Complete Genome Sequence and Methylome Analysis of Nocardia otitidis-caviarum NEB252.</title>
        <authorList>
            <person name="Fomenkov A."/>
            <person name="Anton B.P."/>
            <person name="Vincze T."/>
            <person name="Roberts R.J."/>
        </authorList>
    </citation>
    <scope>NUCLEOTIDE SEQUENCE [LARGE SCALE GENOMIC DNA]</scope>
    <source>
        <strain evidence="11 12">NEB252</strain>
    </source>
</reference>
<evidence type="ECO:0000256" key="8">
    <source>
        <dbReference type="SAM" id="MobiDB-lite"/>
    </source>
</evidence>
<dbReference type="PRINTS" id="PR00421">
    <property type="entry name" value="THIOREDOXIN"/>
</dbReference>
<keyword evidence="3" id="KW-0813">Transport</keyword>
<dbReference type="InterPro" id="IPR013568">
    <property type="entry name" value="SEFIR_dom"/>
</dbReference>
<keyword evidence="5" id="KW-1015">Disulfide bond</keyword>
<feature type="domain" description="SEFIR" evidence="10">
    <location>
        <begin position="20"/>
        <end position="151"/>
    </location>
</feature>
<dbReference type="InterPro" id="IPR000157">
    <property type="entry name" value="TIR_dom"/>
</dbReference>
<organism evidence="11 12">
    <name type="scientific">Nocardia otitidiscaviarum</name>
    <dbReference type="NCBI Taxonomy" id="1823"/>
    <lineage>
        <taxon>Bacteria</taxon>
        <taxon>Bacillati</taxon>
        <taxon>Actinomycetota</taxon>
        <taxon>Actinomycetes</taxon>
        <taxon>Mycobacteriales</taxon>
        <taxon>Nocardiaceae</taxon>
        <taxon>Nocardia</taxon>
    </lineage>
</organism>
<gene>
    <name evidence="11" type="primary">trxA</name>
    <name evidence="11" type="ORF">FOH10_11030</name>
</gene>
<dbReference type="GO" id="GO:0007165">
    <property type="term" value="P:signal transduction"/>
    <property type="evidence" value="ECO:0007669"/>
    <property type="project" value="InterPro"/>
</dbReference>
<keyword evidence="4" id="KW-0249">Electron transport</keyword>
<feature type="compositionally biased region" description="Basic and acidic residues" evidence="8">
    <location>
        <begin position="163"/>
        <end position="173"/>
    </location>
</feature>
<dbReference type="GO" id="GO:0005829">
    <property type="term" value="C:cytosol"/>
    <property type="evidence" value="ECO:0007669"/>
    <property type="project" value="TreeGrafter"/>
</dbReference>
<dbReference type="Pfam" id="PF13676">
    <property type="entry name" value="TIR_2"/>
    <property type="match status" value="1"/>
</dbReference>
<evidence type="ECO:0000256" key="1">
    <source>
        <dbReference type="ARBA" id="ARBA00003318"/>
    </source>
</evidence>
<dbReference type="GO" id="GO:0015035">
    <property type="term" value="F:protein-disulfide reductase activity"/>
    <property type="evidence" value="ECO:0007669"/>
    <property type="project" value="UniProtKB-UniRule"/>
</dbReference>
<feature type="region of interest" description="Disordered" evidence="8">
    <location>
        <begin position="163"/>
        <end position="188"/>
    </location>
</feature>
<comment type="function">
    <text evidence="1">Participates in various redox reactions through the reversible oxidation of its active center dithiol to a disulfide and catalyzes dithiol-disulfide exchange reactions.</text>
</comment>
<dbReference type="InterPro" id="IPR013766">
    <property type="entry name" value="Thioredoxin_domain"/>
</dbReference>
<dbReference type="RefSeq" id="WP_143980642.1">
    <property type="nucleotide sequence ID" value="NZ_JANDZZ010000001.1"/>
</dbReference>
<dbReference type="InterPro" id="IPR036249">
    <property type="entry name" value="Thioredoxin-like_sf"/>
</dbReference>
<sequence length="524" mass="58587">MSSLYPSQDDGLRGGVSAVSPTCFLSYSWDSQQHKDWVKQLAADLVKREIDVRFDGFVDAGTSITQFMEASVRDSDFVVLVCTPSFAKKADARTGGTGYEAQIVSTEIFYGCDQRKFIPILRSGSSHDAMPTYLRGKLSIDFRTVESYNAGIESLVSHIQGELRRASPGEVRPRPHGVTPAPRPKSGGTVIDVDDSSFRRTISSLEGNRVKLVNFRADWCGPCKMVAPVLENIASEYGESVDVIQIDVDNSPAIAGEYNIRAIPTMIAFRNGQARNKLVGAKGKAALLRELQPLISEVDEVRAVEQDSIALTFHRGKIRVVKIRPDGTYSYIDETDQRLGLVYVNTVAAEHERKVTAQFEELLNDAYLSRKELVRFLEANPQLILERGYSAAHSQILLRHETGNLAPNFLLQPIAGELCDLLEVEPPQHEIATIVNGVTMLSEVVIEAVARIRAYRDYFEEERNRLRIQDDHGLTVFRPKMFVIIGRSRLLDPLARRRLESTLGDISLRTWDEVLAITRRRLAP</sequence>
<dbReference type="PANTHER" id="PTHR45663:SF11">
    <property type="entry name" value="GEO12009P1"/>
    <property type="match status" value="1"/>
</dbReference>
<dbReference type="GO" id="GO:0045454">
    <property type="term" value="P:cell redox homeostasis"/>
    <property type="evidence" value="ECO:0007669"/>
    <property type="project" value="TreeGrafter"/>
</dbReference>
<protein>
    <recommendedName>
        <fullName evidence="7">Thioredoxin</fullName>
    </recommendedName>
</protein>
<feature type="domain" description="Thioredoxin" evidence="9">
    <location>
        <begin position="179"/>
        <end position="296"/>
    </location>
</feature>
<proteinExistence type="inferred from homology"/>
<accession>A0A516NJU8</accession>
<dbReference type="NCBIfam" id="TIGR01068">
    <property type="entry name" value="thioredoxin"/>
    <property type="match status" value="1"/>
</dbReference>
<dbReference type="PROSITE" id="PS51534">
    <property type="entry name" value="SEFIR"/>
    <property type="match status" value="1"/>
</dbReference>
<dbReference type="CDD" id="cd02947">
    <property type="entry name" value="TRX_family"/>
    <property type="match status" value="1"/>
</dbReference>
<name>A0A516NJU8_9NOCA</name>